<protein>
    <submittedName>
        <fullName evidence="2">Uncharacterized protein</fullName>
    </submittedName>
</protein>
<comment type="caution">
    <text evidence="2">The sequence shown here is derived from an EMBL/GenBank/DDBJ whole genome shotgun (WGS) entry which is preliminary data.</text>
</comment>
<gene>
    <name evidence="2" type="ORF">FNH09_17875</name>
</gene>
<reference evidence="2 3" key="1">
    <citation type="submission" date="2019-07" db="EMBL/GenBank/DDBJ databases">
        <title>New species of Amycolatopsis and Streptomyces.</title>
        <authorList>
            <person name="Duangmal K."/>
            <person name="Teo W.F.A."/>
            <person name="Lipun K."/>
        </authorList>
    </citation>
    <scope>NUCLEOTIDE SEQUENCE [LARGE SCALE GENOMIC DNA]</scope>
    <source>
        <strain evidence="2 3">NBRC 109810</strain>
    </source>
</reference>
<keyword evidence="3" id="KW-1185">Reference proteome</keyword>
<dbReference type="EMBL" id="VJZD01000063">
    <property type="protein sequence ID" value="MPY33063.1"/>
    <property type="molecule type" value="Genomic_DNA"/>
</dbReference>
<evidence type="ECO:0000313" key="3">
    <source>
        <dbReference type="Proteomes" id="UP000325849"/>
    </source>
</evidence>
<sequence>MRVRVRGPEALRGPEAPLSGARSGFGFGFGFEFGFGFGFGFRFGSRVGAMVGLRSRCTVGGGRWTAHAAHGSHHRTGVVYVRPPRGRTSYTGAGAWGLVPANVSYRRTSGTDERPVRTDAGTAARRVTVTSPQP</sequence>
<dbReference type="Proteomes" id="UP000325849">
    <property type="component" value="Unassembled WGS sequence"/>
</dbReference>
<feature type="region of interest" description="Disordered" evidence="1">
    <location>
        <begin position="107"/>
        <end position="134"/>
    </location>
</feature>
<organism evidence="2 3">
    <name type="scientific">Streptomyces adustus</name>
    <dbReference type="NCBI Taxonomy" id="1609272"/>
    <lineage>
        <taxon>Bacteria</taxon>
        <taxon>Bacillati</taxon>
        <taxon>Actinomycetota</taxon>
        <taxon>Actinomycetes</taxon>
        <taxon>Kitasatosporales</taxon>
        <taxon>Streptomycetaceae</taxon>
        <taxon>Streptomyces</taxon>
    </lineage>
</organism>
<name>A0A5N8VCT9_9ACTN</name>
<proteinExistence type="predicted"/>
<accession>A0A5N8VCT9</accession>
<evidence type="ECO:0000256" key="1">
    <source>
        <dbReference type="SAM" id="MobiDB-lite"/>
    </source>
</evidence>
<evidence type="ECO:0000313" key="2">
    <source>
        <dbReference type="EMBL" id="MPY33063.1"/>
    </source>
</evidence>
<dbReference type="AlphaFoldDB" id="A0A5N8VCT9"/>